<evidence type="ECO:0000256" key="1">
    <source>
        <dbReference type="SAM" id="MobiDB-lite"/>
    </source>
</evidence>
<comment type="caution">
    <text evidence="2">The sequence shown here is derived from an EMBL/GenBank/DDBJ whole genome shotgun (WGS) entry which is preliminary data.</text>
</comment>
<feature type="region of interest" description="Disordered" evidence="1">
    <location>
        <begin position="350"/>
        <end position="383"/>
    </location>
</feature>
<reference evidence="2" key="1">
    <citation type="submission" date="2023-03" db="EMBL/GenBank/DDBJ databases">
        <title>Massive genome expansion in bonnet fungi (Mycena s.s.) driven by repeated elements and novel gene families across ecological guilds.</title>
        <authorList>
            <consortium name="Lawrence Berkeley National Laboratory"/>
            <person name="Harder C.B."/>
            <person name="Miyauchi S."/>
            <person name="Viragh M."/>
            <person name="Kuo A."/>
            <person name="Thoen E."/>
            <person name="Andreopoulos B."/>
            <person name="Lu D."/>
            <person name="Skrede I."/>
            <person name="Drula E."/>
            <person name="Henrissat B."/>
            <person name="Morin E."/>
            <person name="Kohler A."/>
            <person name="Barry K."/>
            <person name="LaButti K."/>
            <person name="Morin E."/>
            <person name="Salamov A."/>
            <person name="Lipzen A."/>
            <person name="Mereny Z."/>
            <person name="Hegedus B."/>
            <person name="Baldrian P."/>
            <person name="Stursova M."/>
            <person name="Weitz H."/>
            <person name="Taylor A."/>
            <person name="Grigoriev I.V."/>
            <person name="Nagy L.G."/>
            <person name="Martin F."/>
            <person name="Kauserud H."/>
        </authorList>
    </citation>
    <scope>NUCLEOTIDE SEQUENCE</scope>
    <source>
        <strain evidence="2">CBHHK182m</strain>
    </source>
</reference>
<name>A0AAD7HN41_9AGAR</name>
<dbReference type="AlphaFoldDB" id="A0AAD7HN41"/>
<keyword evidence="3" id="KW-1185">Reference proteome</keyword>
<sequence length="562" mass="64390">MARKDRRPAERIRKRRLERSYSGVDFEGRVAAILPDIESDAWWREQKEIWLAFHLLKGEWVGTVTEPRHWRLTFRHSLPSTQTRRASLYPSMRSRKSRFDSFILPSEKETTPDKLKVGGYLSEEKLTYGKAYLSDDGHVSFLPAGTGLEDEDMEEIETERKRADFDNAHQGSSRAKEARIIEGVLDNGPNFFPRQIRLRDQIHSATTNLRDGYRPKVVQETLQVQRPGNECRHIGTAKRDLTIVGCRESIRPNLVNCSPKSRSFIVRAFVAALNSNRRKTRATIENVRVRDEKATAWEWVLYVQRVLPTVQKTQNPCGTLGQVTGNLPVQSQEPLQPQEFRATTVLEQRISSQTLYNPPRRNRELAKDPNSPSNYPDGHRIHTDVSGVLRPLPREHFIAATRNEASHNQQHRTRYNSLPSDASRGPRNVGAFPPGNRWQETAVEGRRGGQSSPWLESAAYLDGDEQKGKDDQRQDSPNGKGNKEFREKERNGRWGSELDDKRARVTSIPENNERRKKEEMSVRSKGDCNEDIITFDNGLDLEYLESRIVKVHAVSGGRTIQD</sequence>
<accession>A0AAD7HN41</accession>
<feature type="region of interest" description="Disordered" evidence="1">
    <location>
        <begin position="402"/>
        <end position="437"/>
    </location>
</feature>
<dbReference type="Proteomes" id="UP001215598">
    <property type="component" value="Unassembled WGS sequence"/>
</dbReference>
<protein>
    <submittedName>
        <fullName evidence="2">Uncharacterized protein</fullName>
    </submittedName>
</protein>
<gene>
    <name evidence="2" type="ORF">B0H16DRAFT_1785894</name>
</gene>
<dbReference type="EMBL" id="JARKIB010000202">
    <property type="protein sequence ID" value="KAJ7724515.1"/>
    <property type="molecule type" value="Genomic_DNA"/>
</dbReference>
<feature type="region of interest" description="Disordered" evidence="1">
    <location>
        <begin position="460"/>
        <end position="495"/>
    </location>
</feature>
<proteinExistence type="predicted"/>
<evidence type="ECO:0000313" key="2">
    <source>
        <dbReference type="EMBL" id="KAJ7724515.1"/>
    </source>
</evidence>
<evidence type="ECO:0000313" key="3">
    <source>
        <dbReference type="Proteomes" id="UP001215598"/>
    </source>
</evidence>
<feature type="compositionally biased region" description="Basic and acidic residues" evidence="1">
    <location>
        <begin position="481"/>
        <end position="495"/>
    </location>
</feature>
<feature type="compositionally biased region" description="Basic and acidic residues" evidence="1">
    <location>
        <begin position="464"/>
        <end position="474"/>
    </location>
</feature>
<organism evidence="2 3">
    <name type="scientific">Mycena metata</name>
    <dbReference type="NCBI Taxonomy" id="1033252"/>
    <lineage>
        <taxon>Eukaryota</taxon>
        <taxon>Fungi</taxon>
        <taxon>Dikarya</taxon>
        <taxon>Basidiomycota</taxon>
        <taxon>Agaricomycotina</taxon>
        <taxon>Agaricomycetes</taxon>
        <taxon>Agaricomycetidae</taxon>
        <taxon>Agaricales</taxon>
        <taxon>Marasmiineae</taxon>
        <taxon>Mycenaceae</taxon>
        <taxon>Mycena</taxon>
    </lineage>
</organism>